<evidence type="ECO:0000313" key="4">
    <source>
        <dbReference type="Proteomes" id="UP000077266"/>
    </source>
</evidence>
<organism evidence="2 4">
    <name type="scientific">Exidia glandulosa HHB12029</name>
    <dbReference type="NCBI Taxonomy" id="1314781"/>
    <lineage>
        <taxon>Eukaryota</taxon>
        <taxon>Fungi</taxon>
        <taxon>Dikarya</taxon>
        <taxon>Basidiomycota</taxon>
        <taxon>Agaricomycotina</taxon>
        <taxon>Agaricomycetes</taxon>
        <taxon>Auriculariales</taxon>
        <taxon>Exidiaceae</taxon>
        <taxon>Exidia</taxon>
    </lineage>
</organism>
<evidence type="ECO:0000313" key="3">
    <source>
        <dbReference type="EMBL" id="KZV79036.1"/>
    </source>
</evidence>
<proteinExistence type="predicted"/>
<keyword evidence="4" id="KW-1185">Reference proteome</keyword>
<dbReference type="Proteomes" id="UP000077266">
    <property type="component" value="Unassembled WGS sequence"/>
</dbReference>
<dbReference type="EMBL" id="KV426695">
    <property type="protein sequence ID" value="KZV79036.1"/>
    <property type="molecule type" value="Genomic_DNA"/>
</dbReference>
<evidence type="ECO:0000313" key="2">
    <source>
        <dbReference type="EMBL" id="KZV78469.1"/>
    </source>
</evidence>
<gene>
    <name evidence="3" type="ORF">EXIGLDRAFT_782901</name>
    <name evidence="2" type="ORF">EXIGLDRAFT_783791</name>
</gene>
<dbReference type="EMBL" id="KV426886">
    <property type="protein sequence ID" value="KZV78469.1"/>
    <property type="molecule type" value="Genomic_DNA"/>
</dbReference>
<reference evidence="2 4" key="1">
    <citation type="journal article" date="2016" name="Mol. Biol. Evol.">
        <title>Comparative Genomics of Early-Diverging Mushroom-Forming Fungi Provides Insights into the Origins of Lignocellulose Decay Capabilities.</title>
        <authorList>
            <person name="Nagy L.G."/>
            <person name="Riley R."/>
            <person name="Tritt A."/>
            <person name="Adam C."/>
            <person name="Daum C."/>
            <person name="Floudas D."/>
            <person name="Sun H."/>
            <person name="Yadav J.S."/>
            <person name="Pangilinan J."/>
            <person name="Larsson K.H."/>
            <person name="Matsuura K."/>
            <person name="Barry K."/>
            <person name="Labutti K."/>
            <person name="Kuo R."/>
            <person name="Ohm R.A."/>
            <person name="Bhattacharya S.S."/>
            <person name="Shirouzu T."/>
            <person name="Yoshinaga Y."/>
            <person name="Martin F.M."/>
            <person name="Grigoriev I.V."/>
            <person name="Hibbett D.S."/>
        </authorList>
    </citation>
    <scope>NUCLEOTIDE SEQUENCE [LARGE SCALE GENOMIC DNA]</scope>
    <source>
        <strain evidence="2 4">HHB12029</strain>
    </source>
</reference>
<accession>A0A165Z171</accession>
<feature type="region of interest" description="Disordered" evidence="1">
    <location>
        <begin position="187"/>
        <end position="208"/>
    </location>
</feature>
<name>A0A165Z171_EXIGL</name>
<dbReference type="AlphaFoldDB" id="A0A165Z171"/>
<protein>
    <submittedName>
        <fullName evidence="2">Uncharacterized protein</fullName>
    </submittedName>
</protein>
<sequence length="208" mass="24050">MSNEQYYPEVYEDLRGIASSEQWELDFSATDYQHWERAESETLEGNVQAHSRHCNDIVERQRKLADDMAIHCSNNAVLFKKVMVYEHILKAAAARIQFLENANDDIWVQIEALRAEEHQILIKKFVSWFVSRLSSSVKSTEFVESFSMLLSQKFTETSTSVTVDSFEMQEHEWRGELVTKWEALKTKSTRREGSFSSPAAPSGKAEEQ</sequence>
<evidence type="ECO:0000256" key="1">
    <source>
        <dbReference type="SAM" id="MobiDB-lite"/>
    </source>
</evidence>